<evidence type="ECO:0000313" key="12">
    <source>
        <dbReference type="EMBL" id="EDP98001.1"/>
    </source>
</evidence>
<evidence type="ECO:0000259" key="11">
    <source>
        <dbReference type="Pfam" id="PF08245"/>
    </source>
</evidence>
<evidence type="ECO:0000256" key="5">
    <source>
        <dbReference type="ARBA" id="ARBA00022960"/>
    </source>
</evidence>
<dbReference type="Pfam" id="PF01225">
    <property type="entry name" value="Mur_ligase"/>
    <property type="match status" value="1"/>
</dbReference>
<evidence type="ECO:0000256" key="2">
    <source>
        <dbReference type="ARBA" id="ARBA00022618"/>
    </source>
</evidence>
<dbReference type="GO" id="GO:0051301">
    <property type="term" value="P:cell division"/>
    <property type="evidence" value="ECO:0007669"/>
    <property type="project" value="UniProtKB-KW"/>
</dbReference>
<dbReference type="SUPFAM" id="SSF51984">
    <property type="entry name" value="MurCD N-terminal domain"/>
    <property type="match status" value="1"/>
</dbReference>
<dbReference type="GO" id="GO:0009252">
    <property type="term" value="P:peptidoglycan biosynthetic process"/>
    <property type="evidence" value="ECO:0007669"/>
    <property type="project" value="UniProtKB-KW"/>
</dbReference>
<dbReference type="GO" id="GO:0008360">
    <property type="term" value="P:regulation of cell shape"/>
    <property type="evidence" value="ECO:0007669"/>
    <property type="project" value="UniProtKB-KW"/>
</dbReference>
<dbReference type="GO" id="GO:0016881">
    <property type="term" value="F:acid-amino acid ligase activity"/>
    <property type="evidence" value="ECO:0007669"/>
    <property type="project" value="InterPro"/>
</dbReference>
<dbReference type="eggNOG" id="COG0773">
    <property type="taxonomic scope" value="Bacteria"/>
</dbReference>
<evidence type="ECO:0000256" key="3">
    <source>
        <dbReference type="ARBA" id="ARBA00022741"/>
    </source>
</evidence>
<keyword evidence="8" id="KW-0961">Cell wall biogenesis/degradation</keyword>
<feature type="domain" description="Mur ligase N-terminal catalytic" evidence="9">
    <location>
        <begin position="30"/>
        <end position="129"/>
    </location>
</feature>
<evidence type="ECO:0000256" key="8">
    <source>
        <dbReference type="ARBA" id="ARBA00023316"/>
    </source>
</evidence>
<comment type="caution">
    <text evidence="12">The sequence shown here is derived from an EMBL/GenBank/DDBJ whole genome shotgun (WGS) entry which is preliminary data.</text>
</comment>
<dbReference type="Pfam" id="PF02875">
    <property type="entry name" value="Mur_ligase_C"/>
    <property type="match status" value="1"/>
</dbReference>
<dbReference type="AlphaFoldDB" id="A9DJ04"/>
<keyword evidence="5" id="KW-0133">Cell shape</keyword>
<dbReference type="HOGENOM" id="CLU_028104_0_2_10"/>
<keyword evidence="4" id="KW-0067">ATP-binding</keyword>
<dbReference type="SUPFAM" id="SSF53244">
    <property type="entry name" value="MurD-like peptide ligases, peptide-binding domain"/>
    <property type="match status" value="1"/>
</dbReference>
<protein>
    <submittedName>
        <fullName evidence="12">UDP-N-acetylmuramate:L-alanyl-gamma-D-glutamyl-meso-diaminopimelate ligase</fullName>
    </submittedName>
</protein>
<keyword evidence="13" id="KW-1185">Reference proteome</keyword>
<evidence type="ECO:0000256" key="6">
    <source>
        <dbReference type="ARBA" id="ARBA00022984"/>
    </source>
</evidence>
<dbReference type="InterPro" id="IPR004101">
    <property type="entry name" value="Mur_ligase_C"/>
</dbReference>
<dbReference type="InterPro" id="IPR000713">
    <property type="entry name" value="Mur_ligase_N"/>
</dbReference>
<keyword evidence="1 12" id="KW-0436">Ligase</keyword>
<evidence type="ECO:0000256" key="1">
    <source>
        <dbReference type="ARBA" id="ARBA00022598"/>
    </source>
</evidence>
<keyword evidence="2" id="KW-0132">Cell division</keyword>
<gene>
    <name evidence="12" type="ORF">KAOT1_12327</name>
</gene>
<dbReference type="Proteomes" id="UP000002945">
    <property type="component" value="Unassembled WGS sequence"/>
</dbReference>
<dbReference type="InterPro" id="IPR050061">
    <property type="entry name" value="MurCDEF_pg_biosynth"/>
</dbReference>
<keyword evidence="6" id="KW-0573">Peptidoglycan synthesis</keyword>
<dbReference type="Gene3D" id="3.90.190.20">
    <property type="entry name" value="Mur ligase, C-terminal domain"/>
    <property type="match status" value="1"/>
</dbReference>
<dbReference type="EMBL" id="ABIB01000001">
    <property type="protein sequence ID" value="EDP98001.1"/>
    <property type="molecule type" value="Genomic_DNA"/>
</dbReference>
<dbReference type="InterPro" id="IPR013221">
    <property type="entry name" value="Mur_ligase_cen"/>
</dbReference>
<dbReference type="Pfam" id="PF08245">
    <property type="entry name" value="Mur_ligase_M"/>
    <property type="match status" value="1"/>
</dbReference>
<accession>A9DJ04</accession>
<dbReference type="PANTHER" id="PTHR43445">
    <property type="entry name" value="UDP-N-ACETYLMURAMATE--L-ALANINE LIGASE-RELATED"/>
    <property type="match status" value="1"/>
</dbReference>
<keyword evidence="3" id="KW-0547">Nucleotide-binding</keyword>
<dbReference type="SUPFAM" id="SSF53623">
    <property type="entry name" value="MurD-like peptide ligases, catalytic domain"/>
    <property type="match status" value="1"/>
</dbReference>
<keyword evidence="7" id="KW-0131">Cell cycle</keyword>
<name>A9DJ04_9FLAO</name>
<sequence>MLQKRNFKNKIPKSPKLLLSLHFRILQNMRIHFIAIGGSAMHNLALALHAKGYQITGSDDVIFEPSKGRLEAKGLLPETFGWFPEKITDDLDAIILGMHAKPDNPELLKAQELGITIYSYPEFLYEQSKYKTRVVIGGSHGKTTITSMILHVLNYHDIAVDYMVGAQLEGFDTMVHLTEENDFIILEGDEYLSSPIDRRPKFHLYKPNIALLSGIAWDHINVFPTYENYVEQFQIFVDSITKGGSINYNEEDAEVVRVVEASENPIRKLSYKTPEYIIENGQTLLLTPDGYMPIEVFGKHNLNNLAGAKWICQHIGVDEEDFYEAISTFKGASKRLEKIAEKNSTVVFKDFAHSPSKVKATTNAVKEQYQDRTVFACLELHTYSSLNAEFLKEYKGALDAADKAVVFYSPHAVKIKQLDAVTEAQIADAFERDDLIIYTDPSKFKEFLFSQNLAETALLLMSSGNYGGLDFSAFKQHIY</sequence>
<dbReference type="Gene3D" id="3.40.50.720">
    <property type="entry name" value="NAD(P)-binding Rossmann-like Domain"/>
    <property type="match status" value="1"/>
</dbReference>
<evidence type="ECO:0000313" key="13">
    <source>
        <dbReference type="Proteomes" id="UP000002945"/>
    </source>
</evidence>
<dbReference type="InterPro" id="IPR036615">
    <property type="entry name" value="Mur_ligase_C_dom_sf"/>
</dbReference>
<feature type="domain" description="Mur ligase C-terminal" evidence="10">
    <location>
        <begin position="335"/>
        <end position="462"/>
    </location>
</feature>
<reference evidence="12 13" key="1">
    <citation type="journal article" date="2011" name="J. Bacteriol.">
        <title>Genome sequence of the algicidal bacterium Kordia algicida OT-1.</title>
        <authorList>
            <person name="Lee H.S."/>
            <person name="Kang S.G."/>
            <person name="Kwon K.K."/>
            <person name="Lee J.H."/>
            <person name="Kim S.J."/>
        </authorList>
    </citation>
    <scope>NUCLEOTIDE SEQUENCE [LARGE SCALE GENOMIC DNA]</scope>
    <source>
        <strain evidence="12 13">OT-1</strain>
    </source>
</reference>
<evidence type="ECO:0000256" key="7">
    <source>
        <dbReference type="ARBA" id="ARBA00023306"/>
    </source>
</evidence>
<dbReference type="GO" id="GO:0005524">
    <property type="term" value="F:ATP binding"/>
    <property type="evidence" value="ECO:0007669"/>
    <property type="project" value="UniProtKB-KW"/>
</dbReference>
<dbReference type="GO" id="GO:0071555">
    <property type="term" value="P:cell wall organization"/>
    <property type="evidence" value="ECO:0007669"/>
    <property type="project" value="UniProtKB-KW"/>
</dbReference>
<proteinExistence type="predicted"/>
<dbReference type="STRING" id="391587.KAOT1_12327"/>
<dbReference type="InterPro" id="IPR036565">
    <property type="entry name" value="Mur-like_cat_sf"/>
</dbReference>
<evidence type="ECO:0000259" key="9">
    <source>
        <dbReference type="Pfam" id="PF01225"/>
    </source>
</evidence>
<organism evidence="12 13">
    <name type="scientific">Kordia algicida OT-1</name>
    <dbReference type="NCBI Taxonomy" id="391587"/>
    <lineage>
        <taxon>Bacteria</taxon>
        <taxon>Pseudomonadati</taxon>
        <taxon>Bacteroidota</taxon>
        <taxon>Flavobacteriia</taxon>
        <taxon>Flavobacteriales</taxon>
        <taxon>Flavobacteriaceae</taxon>
        <taxon>Kordia</taxon>
    </lineage>
</organism>
<evidence type="ECO:0000259" key="10">
    <source>
        <dbReference type="Pfam" id="PF02875"/>
    </source>
</evidence>
<feature type="domain" description="Mur ligase central" evidence="11">
    <location>
        <begin position="136"/>
        <end position="308"/>
    </location>
</feature>
<dbReference type="Gene3D" id="3.40.1190.10">
    <property type="entry name" value="Mur-like, catalytic domain"/>
    <property type="match status" value="1"/>
</dbReference>
<evidence type="ECO:0000256" key="4">
    <source>
        <dbReference type="ARBA" id="ARBA00022840"/>
    </source>
</evidence>
<dbReference type="PANTHER" id="PTHR43445:SF5">
    <property type="entry name" value="UDP-N-ACETYLMURAMATE--L-ALANYL-GAMMA-D-GLUTAMYL-MESO-2,6-DIAMINOHEPTANDIOATE LIGASE"/>
    <property type="match status" value="1"/>
</dbReference>